<accession>A0AAV5KQE6</accession>
<evidence type="ECO:0000313" key="1">
    <source>
        <dbReference type="EMBL" id="GKV26708.1"/>
    </source>
</evidence>
<comment type="caution">
    <text evidence="1">The sequence shown here is derived from an EMBL/GenBank/DDBJ whole genome shotgun (WGS) entry which is preliminary data.</text>
</comment>
<dbReference type="Proteomes" id="UP001054252">
    <property type="component" value="Unassembled WGS sequence"/>
</dbReference>
<proteinExistence type="predicted"/>
<gene>
    <name evidence="1" type="ORF">SLEP1_g35958</name>
</gene>
<name>A0AAV5KQE6_9ROSI</name>
<dbReference type="EMBL" id="BPVZ01000073">
    <property type="protein sequence ID" value="GKV26708.1"/>
    <property type="molecule type" value="Genomic_DNA"/>
</dbReference>
<evidence type="ECO:0000313" key="2">
    <source>
        <dbReference type="Proteomes" id="UP001054252"/>
    </source>
</evidence>
<reference evidence="1 2" key="1">
    <citation type="journal article" date="2021" name="Commun. Biol.">
        <title>The genome of Shorea leprosula (Dipterocarpaceae) highlights the ecological relevance of drought in aseasonal tropical rainforests.</title>
        <authorList>
            <person name="Ng K.K.S."/>
            <person name="Kobayashi M.J."/>
            <person name="Fawcett J.A."/>
            <person name="Hatakeyama M."/>
            <person name="Paape T."/>
            <person name="Ng C.H."/>
            <person name="Ang C.C."/>
            <person name="Tnah L.H."/>
            <person name="Lee C.T."/>
            <person name="Nishiyama T."/>
            <person name="Sese J."/>
            <person name="O'Brien M.J."/>
            <person name="Copetti D."/>
            <person name="Mohd Noor M.I."/>
            <person name="Ong R.C."/>
            <person name="Putra M."/>
            <person name="Sireger I.Z."/>
            <person name="Indrioko S."/>
            <person name="Kosugi Y."/>
            <person name="Izuno A."/>
            <person name="Isagi Y."/>
            <person name="Lee S.L."/>
            <person name="Shimizu K.K."/>
        </authorList>
    </citation>
    <scope>NUCLEOTIDE SEQUENCE [LARGE SCALE GENOMIC DNA]</scope>
    <source>
        <strain evidence="1">214</strain>
    </source>
</reference>
<keyword evidence="2" id="KW-1185">Reference proteome</keyword>
<sequence>MSVIAFGPPKKGNVGSSFWPPKINVGSGLFNLMVFSHSSHVLPPPPFNFISSIKYLYSVVGHPPI</sequence>
<protein>
    <submittedName>
        <fullName evidence="1">Uncharacterized protein</fullName>
    </submittedName>
</protein>
<dbReference type="AlphaFoldDB" id="A0AAV5KQE6"/>
<organism evidence="1 2">
    <name type="scientific">Rubroshorea leprosula</name>
    <dbReference type="NCBI Taxonomy" id="152421"/>
    <lineage>
        <taxon>Eukaryota</taxon>
        <taxon>Viridiplantae</taxon>
        <taxon>Streptophyta</taxon>
        <taxon>Embryophyta</taxon>
        <taxon>Tracheophyta</taxon>
        <taxon>Spermatophyta</taxon>
        <taxon>Magnoliopsida</taxon>
        <taxon>eudicotyledons</taxon>
        <taxon>Gunneridae</taxon>
        <taxon>Pentapetalae</taxon>
        <taxon>rosids</taxon>
        <taxon>malvids</taxon>
        <taxon>Malvales</taxon>
        <taxon>Dipterocarpaceae</taxon>
        <taxon>Rubroshorea</taxon>
    </lineage>
</organism>